<keyword evidence="14" id="KW-1185">Reference proteome</keyword>
<evidence type="ECO:0000256" key="7">
    <source>
        <dbReference type="ARBA" id="ARBA00023136"/>
    </source>
</evidence>
<comment type="subcellular location">
    <subcellularLocation>
        <location evidence="10">Cell membrane</location>
        <topology evidence="10">Multi-pass membrane protein</topology>
    </subcellularLocation>
    <subcellularLocation>
        <location evidence="10">Bacterial flagellum basal body</location>
    </subcellularLocation>
</comment>
<keyword evidence="12" id="KW-0966">Cell projection</keyword>
<dbReference type="NCBIfam" id="TIGR01400">
    <property type="entry name" value="fliR"/>
    <property type="match status" value="1"/>
</dbReference>
<dbReference type="GeneID" id="66879913"/>
<keyword evidence="4 10" id="KW-1003">Cell membrane</keyword>
<dbReference type="PANTHER" id="PTHR30065:SF8">
    <property type="entry name" value="FLAGELLAR BIOSYNTHETIC PROTEIN FLIR"/>
    <property type="match status" value="1"/>
</dbReference>
<dbReference type="EMBL" id="LN681231">
    <property type="protein sequence ID" value="CEK27984.1"/>
    <property type="molecule type" value="Genomic_DNA"/>
</dbReference>
<keyword evidence="5 10" id="KW-0812">Transmembrane</keyword>
<reference evidence="11" key="1">
    <citation type="journal article" date="2011" name="Appl. Environ. Microbiol.">
        <title>Independent Emergence of Yersinia ruckeri Biotype 2 in the United States and Europe.</title>
        <authorList>
            <person name="Welch T.J."/>
            <person name="Verner-Jeffreys D.W."/>
            <person name="Dalsgaard I."/>
            <person name="Wiklund T."/>
            <person name="Evenhuis J.P."/>
            <person name="Garcia Cabrera J.A."/>
            <person name="Hinshaw J.M."/>
            <person name="Drennan J.D."/>
            <person name="Lapatra S.E."/>
        </authorList>
    </citation>
    <scope>NUCLEOTIDE SEQUENCE</scope>
    <source>
        <strain evidence="11">CSF007-82</strain>
    </source>
</reference>
<keyword evidence="12" id="KW-0282">Flagellum</keyword>
<dbReference type="eggNOG" id="COG1684">
    <property type="taxonomic scope" value="Bacteria"/>
</dbReference>
<name>F5BWW2_YERRU</name>
<dbReference type="Proteomes" id="UP000255169">
    <property type="component" value="Unassembled WGS sequence"/>
</dbReference>
<dbReference type="GO" id="GO:0005886">
    <property type="term" value="C:plasma membrane"/>
    <property type="evidence" value="ECO:0007669"/>
    <property type="project" value="UniProtKB-SubCell"/>
</dbReference>
<keyword evidence="8 10" id="KW-0975">Bacterial flagellum</keyword>
<dbReference type="GO" id="GO:0009425">
    <property type="term" value="C:bacterial-type flagellum basal body"/>
    <property type="evidence" value="ECO:0007669"/>
    <property type="project" value="UniProtKB-SubCell"/>
</dbReference>
<evidence type="ECO:0000313" key="13">
    <source>
        <dbReference type="EMBL" id="SUQ37198.1"/>
    </source>
</evidence>
<dbReference type="InterPro" id="IPR002010">
    <property type="entry name" value="T3SS_IM_R"/>
</dbReference>
<dbReference type="STRING" id="29486.UGYR_03660"/>
<dbReference type="EMBL" id="JF330168">
    <property type="protein sequence ID" value="AEB21291.1"/>
    <property type="molecule type" value="Genomic_DNA"/>
</dbReference>
<dbReference type="InterPro" id="IPR006303">
    <property type="entry name" value="FliR"/>
</dbReference>
<evidence type="ECO:0000313" key="14">
    <source>
        <dbReference type="Proteomes" id="UP000255169"/>
    </source>
</evidence>
<dbReference type="PANTHER" id="PTHR30065">
    <property type="entry name" value="FLAGELLAR BIOSYNTHETIC PROTEIN FLIR"/>
    <property type="match status" value="1"/>
</dbReference>
<evidence type="ECO:0000256" key="5">
    <source>
        <dbReference type="ARBA" id="ARBA00022692"/>
    </source>
</evidence>
<evidence type="ECO:0000256" key="3">
    <source>
        <dbReference type="ARBA" id="ARBA00021717"/>
    </source>
</evidence>
<evidence type="ECO:0000256" key="10">
    <source>
        <dbReference type="RuleBase" id="RU362071"/>
    </source>
</evidence>
<dbReference type="EMBL" id="UHJG01000002">
    <property type="protein sequence ID" value="SUQ37198.1"/>
    <property type="molecule type" value="Genomic_DNA"/>
</dbReference>
<keyword evidence="7 10" id="KW-0472">Membrane</keyword>
<evidence type="ECO:0000256" key="4">
    <source>
        <dbReference type="ARBA" id="ARBA00022475"/>
    </source>
</evidence>
<feature type="transmembrane region" description="Helical" evidence="10">
    <location>
        <begin position="16"/>
        <end position="34"/>
    </location>
</feature>
<dbReference type="AlphaFoldDB" id="F5BWW2"/>
<reference evidence="12" key="2">
    <citation type="journal article" date="2015" name="Genome Announc.">
        <title>Complete Genome Sequence of Yersinia ruckeri Strain CSF007-82, Etiologic Agent of Red Mouth Disease in Salmonid Fish.</title>
        <authorList>
            <person name="Nelson M.C."/>
            <person name="LaPatra S.E."/>
            <person name="Welch T.J."/>
            <person name="Graf J."/>
        </authorList>
    </citation>
    <scope>NUCLEOTIDE SEQUENCE</scope>
    <source>
        <strain evidence="12">CSF007-82</strain>
    </source>
</reference>
<organism evidence="11">
    <name type="scientific">Yersinia ruckeri</name>
    <dbReference type="NCBI Taxonomy" id="29486"/>
    <lineage>
        <taxon>Bacteria</taxon>
        <taxon>Pseudomonadati</taxon>
        <taxon>Pseudomonadota</taxon>
        <taxon>Gammaproteobacteria</taxon>
        <taxon>Enterobacterales</taxon>
        <taxon>Yersiniaceae</taxon>
        <taxon>Yersinia</taxon>
    </lineage>
</organism>
<dbReference type="PRINTS" id="PR00953">
    <property type="entry name" value="TYPE3IMRPROT"/>
</dbReference>
<dbReference type="GO" id="GO:0006605">
    <property type="term" value="P:protein targeting"/>
    <property type="evidence" value="ECO:0007669"/>
    <property type="project" value="UniProtKB-UniRule"/>
</dbReference>
<feature type="transmembrane region" description="Helical" evidence="10">
    <location>
        <begin position="128"/>
        <end position="147"/>
    </location>
</feature>
<feature type="transmembrane region" description="Helical" evidence="10">
    <location>
        <begin position="213"/>
        <end position="237"/>
    </location>
</feature>
<proteinExistence type="inferred from homology"/>
<evidence type="ECO:0000256" key="2">
    <source>
        <dbReference type="ARBA" id="ARBA00009772"/>
    </source>
</evidence>
<dbReference type="OrthoDB" id="9797790at2"/>
<reference evidence="13 14" key="3">
    <citation type="submission" date="2018-06" db="EMBL/GenBank/DDBJ databases">
        <authorList>
            <consortium name="Pathogen Informatics"/>
            <person name="Doyle S."/>
        </authorList>
    </citation>
    <scope>NUCLEOTIDE SEQUENCE [LARGE SCALE GENOMIC DNA]</scope>
    <source>
        <strain evidence="13 14">NCTC10476</strain>
    </source>
</reference>
<evidence type="ECO:0000256" key="6">
    <source>
        <dbReference type="ARBA" id="ARBA00022989"/>
    </source>
</evidence>
<comment type="similarity">
    <text evidence="2 10">Belongs to the FliR/MopE/SpaR family.</text>
</comment>
<dbReference type="Pfam" id="PF01311">
    <property type="entry name" value="Bac_export_1"/>
    <property type="match status" value="1"/>
</dbReference>
<evidence type="ECO:0000256" key="8">
    <source>
        <dbReference type="ARBA" id="ARBA00023143"/>
    </source>
</evidence>
<accession>F5BWW2</accession>
<dbReference type="KEGG" id="yrb:UGYR_03660"/>
<sequence length="260" mass="27955">MLSFDTSQLSHLVSQYFWPLVRVLALISTAPVLNEKSINRKVKVGLAVMITILIAPSLPPIAIPVFSVGAIWVLMQQVLIGIAIGLTMQFAFAAIRLAGEIIGLQMGLSFATFFDPSGGPNMPVLARLLNLLAMLLFLSLNGHLWMISMLADSFHTLPIQFAPLNGGGFRALTEIGSLIFLSGLMLALPMITILLTLNMALGMLNRMTPQLSVFVIGFPLTLTIGMLTLGLIMPALAPYCEHLFGEFFDRLAGVVGGMAG</sequence>
<keyword evidence="6 10" id="KW-1133">Transmembrane helix</keyword>
<dbReference type="RefSeq" id="WP_004720718.1">
    <property type="nucleotide sequence ID" value="NZ_CABIHR010000025.1"/>
</dbReference>
<evidence type="ECO:0000256" key="9">
    <source>
        <dbReference type="NCBIfam" id="TIGR01400"/>
    </source>
</evidence>
<feature type="transmembrane region" description="Helical" evidence="10">
    <location>
        <begin position="46"/>
        <end position="72"/>
    </location>
</feature>
<evidence type="ECO:0000256" key="1">
    <source>
        <dbReference type="ARBA" id="ARBA00002578"/>
    </source>
</evidence>
<feature type="transmembrane region" description="Helical" evidence="10">
    <location>
        <begin position="178"/>
        <end position="201"/>
    </location>
</feature>
<evidence type="ECO:0000313" key="11">
    <source>
        <dbReference type="EMBL" id="AEB21291.1"/>
    </source>
</evidence>
<comment type="function">
    <text evidence="1 10">Role in flagellar biosynthesis.</text>
</comment>
<gene>
    <name evidence="11" type="primary">fliR</name>
    <name evidence="12" type="ORF">CSF007_11190</name>
    <name evidence="13" type="ORF">NCTC10476_03315</name>
</gene>
<feature type="transmembrane region" description="Helical" evidence="10">
    <location>
        <begin position="78"/>
        <end position="99"/>
    </location>
</feature>
<protein>
    <recommendedName>
        <fullName evidence="3 9">Flagellar biosynthetic protein FliR</fullName>
    </recommendedName>
</protein>
<evidence type="ECO:0000313" key="12">
    <source>
        <dbReference type="EMBL" id="CEK27984.1"/>
    </source>
</evidence>
<keyword evidence="12" id="KW-0969">Cilium</keyword>
<dbReference type="PATRIC" id="fig|29486.44.peg.991"/>
<dbReference type="GO" id="GO:0044780">
    <property type="term" value="P:bacterial-type flagellum assembly"/>
    <property type="evidence" value="ECO:0007669"/>
    <property type="project" value="UniProtKB-UniRule"/>
</dbReference>